<sequence length="175" mass="18296">MRTLLAAVLPCLIGVPAMALMVALETADLTRGADVVVRGRVSAVTAQWIEDGKRIVTRSTISVGEYVKGAGTSVVTVEQLGGEVDGVGLRVSDTVYLKAGDEVVLFLKQRQEARSSGCDVDLGVYTIVGSAQGIYVIDAGGKAVKGGFSLADAPQGVDFSIEVGELLRKVRSVRD</sequence>
<evidence type="ECO:0000256" key="1">
    <source>
        <dbReference type="SAM" id="SignalP"/>
    </source>
</evidence>
<proteinExistence type="predicted"/>
<name>A0ABS6RV80_9BACT</name>
<dbReference type="Proteomes" id="UP001196980">
    <property type="component" value="Unassembled WGS sequence"/>
</dbReference>
<evidence type="ECO:0000313" key="3">
    <source>
        <dbReference type="Proteomes" id="UP001196980"/>
    </source>
</evidence>
<feature type="chain" id="PRO_5047094867" evidence="1">
    <location>
        <begin position="20"/>
        <end position="175"/>
    </location>
</feature>
<gene>
    <name evidence="2" type="ORF">HWQ67_02945</name>
</gene>
<organism evidence="2 3">
    <name type="scientific">Candidatus Magnetobacterium casense</name>
    <dbReference type="NCBI Taxonomy" id="1455061"/>
    <lineage>
        <taxon>Bacteria</taxon>
        <taxon>Pseudomonadati</taxon>
        <taxon>Nitrospirota</taxon>
        <taxon>Thermodesulfovibrionia</taxon>
        <taxon>Thermodesulfovibrionales</taxon>
        <taxon>Candidatus Magnetobacteriaceae</taxon>
        <taxon>Candidatus Magnetobacterium</taxon>
    </lineage>
</organism>
<evidence type="ECO:0000313" key="2">
    <source>
        <dbReference type="EMBL" id="MBV6340536.1"/>
    </source>
</evidence>
<protein>
    <submittedName>
        <fullName evidence="2">Uncharacterized protein</fullName>
    </submittedName>
</protein>
<dbReference type="EMBL" id="JABXWD010000030">
    <property type="protein sequence ID" value="MBV6340536.1"/>
    <property type="molecule type" value="Genomic_DNA"/>
</dbReference>
<reference evidence="2 3" key="1">
    <citation type="journal article" date="2020" name="J Geophys Res Biogeosci">
        <title>Magnetotaxis as an Adaptation to Enable Bacterial Shuttling of Microbial Sulfur and Sulfur Cycling Across Aquatic Oxic#Anoxic Interfaces.</title>
        <authorList>
            <person name="Li J."/>
            <person name="Liu P."/>
            <person name="Wang J."/>
            <person name="Roberts A.P."/>
            <person name="Pan Y."/>
        </authorList>
    </citation>
    <scope>NUCLEOTIDE SEQUENCE [LARGE SCALE GENOMIC DNA]</scope>
    <source>
        <strain evidence="2 3">MYR-1_YQ</strain>
    </source>
</reference>
<keyword evidence="3" id="KW-1185">Reference proteome</keyword>
<comment type="caution">
    <text evidence="2">The sequence shown here is derived from an EMBL/GenBank/DDBJ whole genome shotgun (WGS) entry which is preliminary data.</text>
</comment>
<dbReference type="RefSeq" id="WP_218251156.1">
    <property type="nucleotide sequence ID" value="NZ_JABXWD010000030.1"/>
</dbReference>
<accession>A0ABS6RV80</accession>
<feature type="signal peptide" evidence="1">
    <location>
        <begin position="1"/>
        <end position="19"/>
    </location>
</feature>
<keyword evidence="1" id="KW-0732">Signal</keyword>